<dbReference type="SUPFAM" id="SSF50998">
    <property type="entry name" value="Quinoprotein alcohol dehydrogenase-like"/>
    <property type="match status" value="1"/>
</dbReference>
<dbReference type="SMART" id="SM00320">
    <property type="entry name" value="WD40"/>
    <property type="match status" value="10"/>
</dbReference>
<keyword evidence="2" id="KW-1185">Reference proteome</keyword>
<comment type="caution">
    <text evidence="1">The sequence shown here is derived from an EMBL/GenBank/DDBJ whole genome shotgun (WGS) entry which is preliminary data.</text>
</comment>
<accession>A0AAD9UKW8</accession>
<dbReference type="InterPro" id="IPR015943">
    <property type="entry name" value="WD40/YVTN_repeat-like_dom_sf"/>
</dbReference>
<organism evidence="1 2">
    <name type="scientific">Ridgeia piscesae</name>
    <name type="common">Tubeworm</name>
    <dbReference type="NCBI Taxonomy" id="27915"/>
    <lineage>
        <taxon>Eukaryota</taxon>
        <taxon>Metazoa</taxon>
        <taxon>Spiralia</taxon>
        <taxon>Lophotrochozoa</taxon>
        <taxon>Annelida</taxon>
        <taxon>Polychaeta</taxon>
        <taxon>Sedentaria</taxon>
        <taxon>Canalipalpata</taxon>
        <taxon>Sabellida</taxon>
        <taxon>Siboglinidae</taxon>
        <taxon>Ridgeia</taxon>
    </lineage>
</organism>
<dbReference type="GO" id="GO:0003723">
    <property type="term" value="F:RNA binding"/>
    <property type="evidence" value="ECO:0007669"/>
    <property type="project" value="TreeGrafter"/>
</dbReference>
<name>A0AAD9UKW8_RIDPI</name>
<dbReference type="GO" id="GO:0034455">
    <property type="term" value="C:t-UTP complex"/>
    <property type="evidence" value="ECO:0007669"/>
    <property type="project" value="TreeGrafter"/>
</dbReference>
<dbReference type="GO" id="GO:0032040">
    <property type="term" value="C:small-subunit processome"/>
    <property type="evidence" value="ECO:0007669"/>
    <property type="project" value="TreeGrafter"/>
</dbReference>
<dbReference type="EMBL" id="JAODUO010000018">
    <property type="protein sequence ID" value="KAK2193045.1"/>
    <property type="molecule type" value="Genomic_DNA"/>
</dbReference>
<dbReference type="GO" id="GO:0030686">
    <property type="term" value="C:90S preribosome"/>
    <property type="evidence" value="ECO:0007669"/>
    <property type="project" value="InterPro"/>
</dbReference>
<evidence type="ECO:0000313" key="2">
    <source>
        <dbReference type="Proteomes" id="UP001209878"/>
    </source>
</evidence>
<protein>
    <recommendedName>
        <fullName evidence="3">Cirhin</fullName>
    </recommendedName>
</protein>
<gene>
    <name evidence="1" type="ORF">NP493_18g10014</name>
</gene>
<sequence>MEEFRVHRVRFFQYQPNAVHCLAYDNAFQKLALSRSDSSVEIWSEKDNWYQEKIIPPNEGGSVEALLWSEGRLFSAGLHGDLQEYNLCTLTSKYAVPCNNGAIWCLALNDERSRIAASIMGTEDGCVVLYEITPTGVEYHRTLDRQEGRILSVAWYDPENVIVTGGIDNIRIWSVKSGHAIQRLTMGRQLHNKETIVWAVAVTRDFTIVSGDSRGMTSFWNGRQGTLIKAFQSHKADVLALCVDAAGTSVFTSGVDPAVVQFEFMPVSETSDWSIWVRTTVHLQHSHDVRALTLTETSLVSAGVDCQLIVNELELTQGIRMCRHHPPIPQAPLVHTAKAVKMVLLQYATGLELWRLGSTDRRSEKDGRILSLSSNPLKLLKLTSHHDERIVTSAISSDGSLIAYSDRHCLRLFSFVVENPTDALPTMELRRIRMQPSPLPARSLTFTEDGSHLVSLTCEGTVQVFDMSGEQPKLEATLQSPSDGGNGVHLLAVNPSGKYIATGDHSNNVHIYSLKKLKHDCSLPQYAFQPTALAFHPSSPELVVAYSDRRIVEYNIARREYTPWSRQLASNPHPQWLRGHSRINQIMYHPRQPHQFFLRENTMFWIIDKTQPLPEPSQKLYQQYRSKKNLYKKKSQTKHAFHTCTKYKFLLHLDILDEDFLLIVERPPLAILDNLPPVLIQKKFGT</sequence>
<dbReference type="SUPFAM" id="SSF82171">
    <property type="entry name" value="DPP6 N-terminal domain-like"/>
    <property type="match status" value="1"/>
</dbReference>
<dbReference type="InterPro" id="IPR001680">
    <property type="entry name" value="WD40_rpt"/>
</dbReference>
<evidence type="ECO:0000313" key="1">
    <source>
        <dbReference type="EMBL" id="KAK2193045.1"/>
    </source>
</evidence>
<dbReference type="PANTHER" id="PTHR44163:SF1">
    <property type="entry name" value="U3 SMALL NUCLEOLAR RNA-ASSOCIATED PROTEIN 4 HOMOLOG"/>
    <property type="match status" value="1"/>
</dbReference>
<dbReference type="Gene3D" id="2.130.10.10">
    <property type="entry name" value="YVTN repeat-like/Quinoprotein amine dehydrogenase"/>
    <property type="match status" value="2"/>
</dbReference>
<dbReference type="Proteomes" id="UP001209878">
    <property type="component" value="Unassembled WGS sequence"/>
</dbReference>
<dbReference type="PANTHER" id="PTHR44163">
    <property type="entry name" value="U3 SMALL NUCLEOLAR RNA-ASSOCIATED PROTEIN 4 HOMOLOG"/>
    <property type="match status" value="1"/>
</dbReference>
<reference evidence="1" key="1">
    <citation type="journal article" date="2023" name="Mol. Biol. Evol.">
        <title>Third-Generation Sequencing Reveals the Adaptive Role of the Epigenome in Three Deep-Sea Polychaetes.</title>
        <authorList>
            <person name="Perez M."/>
            <person name="Aroh O."/>
            <person name="Sun Y."/>
            <person name="Lan Y."/>
            <person name="Juniper S.K."/>
            <person name="Young C.R."/>
            <person name="Angers B."/>
            <person name="Qian P.Y."/>
        </authorList>
    </citation>
    <scope>NUCLEOTIDE SEQUENCE</scope>
    <source>
        <strain evidence="1">R07B-5</strain>
    </source>
</reference>
<evidence type="ECO:0008006" key="3">
    <source>
        <dbReference type="Google" id="ProtNLM"/>
    </source>
</evidence>
<proteinExistence type="predicted"/>
<dbReference type="InterPro" id="IPR046351">
    <property type="entry name" value="UTP4"/>
</dbReference>
<dbReference type="GO" id="GO:0000462">
    <property type="term" value="P:maturation of SSU-rRNA from tricistronic rRNA transcript (SSU-rRNA, 5.8S rRNA, LSU-rRNA)"/>
    <property type="evidence" value="ECO:0007669"/>
    <property type="project" value="InterPro"/>
</dbReference>
<dbReference type="InterPro" id="IPR011047">
    <property type="entry name" value="Quinoprotein_ADH-like_sf"/>
</dbReference>
<dbReference type="AlphaFoldDB" id="A0AAD9UKW8"/>